<dbReference type="GO" id="GO:0005230">
    <property type="term" value="F:extracellular ligand-gated monoatomic ion channel activity"/>
    <property type="evidence" value="ECO:0007669"/>
    <property type="project" value="InterPro"/>
</dbReference>
<evidence type="ECO:0000313" key="9">
    <source>
        <dbReference type="EMBL" id="GFO16739.1"/>
    </source>
</evidence>
<feature type="domain" description="Neurotransmitter-gated ion-channel transmembrane" evidence="8">
    <location>
        <begin position="232"/>
        <end position="371"/>
    </location>
</feature>
<keyword evidence="5" id="KW-0813">Transport</keyword>
<keyword evidence="5" id="KW-0407">Ion channel</keyword>
<dbReference type="SUPFAM" id="SSF90112">
    <property type="entry name" value="Neurotransmitter-gated ion-channel transmembrane pore"/>
    <property type="match status" value="1"/>
</dbReference>
<comment type="subcellular location">
    <subcellularLocation>
        <location evidence="1">Membrane</location>
        <topology evidence="1">Multi-pass membrane protein</topology>
    </subcellularLocation>
</comment>
<dbReference type="Gene3D" id="1.20.58.390">
    <property type="entry name" value="Neurotransmitter-gated ion-channel transmembrane domain"/>
    <property type="match status" value="1"/>
</dbReference>
<dbReference type="Pfam" id="PF02931">
    <property type="entry name" value="Neur_chan_LBD"/>
    <property type="match status" value="1"/>
</dbReference>
<keyword evidence="9" id="KW-0675">Receptor</keyword>
<evidence type="ECO:0000259" key="8">
    <source>
        <dbReference type="Pfam" id="PF02932"/>
    </source>
</evidence>
<evidence type="ECO:0000256" key="1">
    <source>
        <dbReference type="ARBA" id="ARBA00004141"/>
    </source>
</evidence>
<dbReference type="Proteomes" id="UP000735302">
    <property type="component" value="Unassembled WGS sequence"/>
</dbReference>
<dbReference type="SUPFAM" id="SSF63712">
    <property type="entry name" value="Nicotinic receptor ligand binding domain-like"/>
    <property type="match status" value="1"/>
</dbReference>
<dbReference type="InterPro" id="IPR006202">
    <property type="entry name" value="Neur_chan_lig-bd"/>
</dbReference>
<gene>
    <name evidence="9" type="ORF">PoB_004324400</name>
</gene>
<feature type="region of interest" description="Disordered" evidence="6">
    <location>
        <begin position="316"/>
        <end position="344"/>
    </location>
</feature>
<feature type="transmembrane region" description="Helical" evidence="5">
    <location>
        <begin position="287"/>
        <end position="311"/>
    </location>
</feature>
<keyword evidence="10" id="KW-1185">Reference proteome</keyword>
<dbReference type="PROSITE" id="PS00236">
    <property type="entry name" value="NEUROTR_ION_CHANNEL"/>
    <property type="match status" value="1"/>
</dbReference>
<keyword evidence="2 5" id="KW-0812">Transmembrane</keyword>
<sequence length="481" mass="53467">MIIFFIIIFLNARPVSAQYATLAEAKSLYSDVILAEDARTRPVNNQSSPIQVFISASILSLFDVDEVKQSISINLLVRLIWSDEIRQWVPGQYGGLTEVDVTMGDMWIPRVLTANSIAKRDTFGTEFARLSVDFQGRALHIPGGIVHTSCFLDMTRFPFDNQTCNVKLVSGFSLNAVEFAPLSGNIDRIAYIENSEWDLTSTSMVIGSVDGSSLAIFEIHIQRKPSYYILNILVPVNLISALAPLMFLTPVDSGERVSFSTTMLLSLSVYTSEVSRQLPTNSETVPVIVAYLACLLFHSVLAIVVNLLVLVHHHSRSKDSDSNSGAHHQHRREPFANQEETGNSNNKNFVSFSGGQFGDFHHDFGKMLGDQSIGSKSNNSDSRVIKSSDSKPARLWRAILANLCMDCSRKLNYGESDFRGPAVDGKQGEAQMVFHASIWHQFLIWSSKFVSVIDLVLFLVFSISWALILILFMVLINEGND</sequence>
<comment type="caution">
    <text evidence="9">The sequence shown here is derived from an EMBL/GenBank/DDBJ whole genome shotgun (WGS) entry which is preliminary data.</text>
</comment>
<dbReference type="InterPro" id="IPR038050">
    <property type="entry name" value="Neuro_actylchol_rec"/>
</dbReference>
<comment type="similarity">
    <text evidence="5">Belongs to the ligand-gated ion channel (TC 1.A.9) family.</text>
</comment>
<comment type="caution">
    <text evidence="5">Lacks conserved residue(s) required for the propagation of feature annotation.</text>
</comment>
<evidence type="ECO:0000259" key="7">
    <source>
        <dbReference type="Pfam" id="PF02931"/>
    </source>
</evidence>
<dbReference type="InterPro" id="IPR036719">
    <property type="entry name" value="Neuro-gated_channel_TM_sf"/>
</dbReference>
<keyword evidence="5" id="KW-0406">Ion transport</keyword>
<dbReference type="Pfam" id="PF02932">
    <property type="entry name" value="Neur_chan_memb"/>
    <property type="match status" value="1"/>
</dbReference>
<feature type="domain" description="Neurotransmitter-gated ion-channel ligand-binding" evidence="7">
    <location>
        <begin position="29"/>
        <end position="225"/>
    </location>
</feature>
<keyword evidence="4 5" id="KW-0472">Membrane</keyword>
<organism evidence="9 10">
    <name type="scientific">Plakobranchus ocellatus</name>
    <dbReference type="NCBI Taxonomy" id="259542"/>
    <lineage>
        <taxon>Eukaryota</taxon>
        <taxon>Metazoa</taxon>
        <taxon>Spiralia</taxon>
        <taxon>Lophotrochozoa</taxon>
        <taxon>Mollusca</taxon>
        <taxon>Gastropoda</taxon>
        <taxon>Heterobranchia</taxon>
        <taxon>Euthyneura</taxon>
        <taxon>Panpulmonata</taxon>
        <taxon>Sacoglossa</taxon>
        <taxon>Placobranchoidea</taxon>
        <taxon>Plakobranchidae</taxon>
        <taxon>Plakobranchus</taxon>
    </lineage>
</organism>
<dbReference type="PRINTS" id="PR00252">
    <property type="entry name" value="NRIONCHANNEL"/>
</dbReference>
<reference evidence="9 10" key="1">
    <citation type="journal article" date="2021" name="Elife">
        <title>Chloroplast acquisition without the gene transfer in kleptoplastic sea slugs, Plakobranchus ocellatus.</title>
        <authorList>
            <person name="Maeda T."/>
            <person name="Takahashi S."/>
            <person name="Yoshida T."/>
            <person name="Shimamura S."/>
            <person name="Takaki Y."/>
            <person name="Nagai Y."/>
            <person name="Toyoda A."/>
            <person name="Suzuki Y."/>
            <person name="Arimoto A."/>
            <person name="Ishii H."/>
            <person name="Satoh N."/>
            <person name="Nishiyama T."/>
            <person name="Hasebe M."/>
            <person name="Maruyama T."/>
            <person name="Minagawa J."/>
            <person name="Obokata J."/>
            <person name="Shigenobu S."/>
        </authorList>
    </citation>
    <scope>NUCLEOTIDE SEQUENCE [LARGE SCALE GENOMIC DNA]</scope>
</reference>
<feature type="chain" id="PRO_5043093600" evidence="5">
    <location>
        <begin position="18"/>
        <end position="481"/>
    </location>
</feature>
<dbReference type="GO" id="GO:0016020">
    <property type="term" value="C:membrane"/>
    <property type="evidence" value="ECO:0007669"/>
    <property type="project" value="UniProtKB-SubCell"/>
</dbReference>
<proteinExistence type="inferred from homology"/>
<evidence type="ECO:0000256" key="3">
    <source>
        <dbReference type="ARBA" id="ARBA00022989"/>
    </source>
</evidence>
<feature type="transmembrane region" description="Helical" evidence="5">
    <location>
        <begin position="227"/>
        <end position="248"/>
    </location>
</feature>
<dbReference type="InterPro" id="IPR036734">
    <property type="entry name" value="Neur_chan_lig-bd_sf"/>
</dbReference>
<dbReference type="InterPro" id="IPR018000">
    <property type="entry name" value="Neurotransmitter_ion_chnl_CS"/>
</dbReference>
<keyword evidence="5" id="KW-0732">Signal</keyword>
<evidence type="ECO:0000256" key="4">
    <source>
        <dbReference type="ARBA" id="ARBA00023136"/>
    </source>
</evidence>
<dbReference type="InterPro" id="IPR006029">
    <property type="entry name" value="Neurotrans-gated_channel_TM"/>
</dbReference>
<name>A0AAV4BEE9_9GAST</name>
<dbReference type="InterPro" id="IPR006201">
    <property type="entry name" value="Neur_channel"/>
</dbReference>
<dbReference type="EMBL" id="BLXT01004716">
    <property type="protein sequence ID" value="GFO16739.1"/>
    <property type="molecule type" value="Genomic_DNA"/>
</dbReference>
<keyword evidence="3 5" id="KW-1133">Transmembrane helix</keyword>
<dbReference type="AlphaFoldDB" id="A0AAV4BEE9"/>
<accession>A0AAV4BEE9</accession>
<evidence type="ECO:0000256" key="5">
    <source>
        <dbReference type="RuleBase" id="RU000687"/>
    </source>
</evidence>
<dbReference type="GO" id="GO:0004888">
    <property type="term" value="F:transmembrane signaling receptor activity"/>
    <property type="evidence" value="ECO:0007669"/>
    <property type="project" value="InterPro"/>
</dbReference>
<dbReference type="CDD" id="cd19051">
    <property type="entry name" value="LGIC_TM_cation"/>
    <property type="match status" value="1"/>
</dbReference>
<evidence type="ECO:0000256" key="2">
    <source>
        <dbReference type="ARBA" id="ARBA00022692"/>
    </source>
</evidence>
<dbReference type="PANTHER" id="PTHR18945">
    <property type="entry name" value="NEUROTRANSMITTER GATED ION CHANNEL"/>
    <property type="match status" value="1"/>
</dbReference>
<feature type="signal peptide" evidence="5">
    <location>
        <begin position="1"/>
        <end position="17"/>
    </location>
</feature>
<dbReference type="Gene3D" id="2.70.170.10">
    <property type="entry name" value="Neurotransmitter-gated ion-channel ligand-binding domain"/>
    <property type="match status" value="1"/>
</dbReference>
<feature type="transmembrane region" description="Helical" evidence="5">
    <location>
        <begin position="455"/>
        <end position="476"/>
    </location>
</feature>
<evidence type="ECO:0000256" key="6">
    <source>
        <dbReference type="SAM" id="MobiDB-lite"/>
    </source>
</evidence>
<evidence type="ECO:0000313" key="10">
    <source>
        <dbReference type="Proteomes" id="UP000735302"/>
    </source>
</evidence>
<protein>
    <submittedName>
        <fullName evidence="9">Neuronal acetylcholine receptor subunit alpha-7</fullName>
    </submittedName>
</protein>
<dbReference type="CDD" id="cd18989">
    <property type="entry name" value="LGIC_ECD_cation"/>
    <property type="match status" value="1"/>
</dbReference>